<dbReference type="Proteomes" id="UP001280121">
    <property type="component" value="Unassembled WGS sequence"/>
</dbReference>
<gene>
    <name evidence="3" type="ORF">Ddye_018093</name>
</gene>
<evidence type="ECO:0000256" key="1">
    <source>
        <dbReference type="SAM" id="MobiDB-lite"/>
    </source>
</evidence>
<dbReference type="InterPro" id="IPR053313">
    <property type="entry name" value="RGF"/>
</dbReference>
<name>A0AAD9UAF7_9ROSI</name>
<feature type="signal peptide" evidence="2">
    <location>
        <begin position="1"/>
        <end position="20"/>
    </location>
</feature>
<dbReference type="AlphaFoldDB" id="A0AAD9UAF7"/>
<accession>A0AAD9UAF7</accession>
<comment type="caution">
    <text evidence="3">The sequence shown here is derived from an EMBL/GenBank/DDBJ whole genome shotgun (WGS) entry which is preliminary data.</text>
</comment>
<dbReference type="EMBL" id="JANJYI010000005">
    <property type="protein sequence ID" value="KAK2650604.1"/>
    <property type="molecule type" value="Genomic_DNA"/>
</dbReference>
<dbReference type="PANTHER" id="PTHR34961">
    <property type="entry name" value="TRANSMEMBRANE PROTEIN"/>
    <property type="match status" value="1"/>
</dbReference>
<protein>
    <submittedName>
        <fullName evidence="3">Uncharacterized protein</fullName>
    </submittedName>
</protein>
<reference evidence="3" key="1">
    <citation type="journal article" date="2023" name="Plant J.">
        <title>Genome sequences and population genomics provide insights into the demographic history, inbreeding, and mutation load of two 'living fossil' tree species of Dipteronia.</title>
        <authorList>
            <person name="Feng Y."/>
            <person name="Comes H.P."/>
            <person name="Chen J."/>
            <person name="Zhu S."/>
            <person name="Lu R."/>
            <person name="Zhang X."/>
            <person name="Li P."/>
            <person name="Qiu J."/>
            <person name="Olsen K.M."/>
            <person name="Qiu Y."/>
        </authorList>
    </citation>
    <scope>NUCLEOTIDE SEQUENCE</scope>
    <source>
        <strain evidence="3">KIB01</strain>
    </source>
</reference>
<evidence type="ECO:0000313" key="3">
    <source>
        <dbReference type="EMBL" id="KAK2650604.1"/>
    </source>
</evidence>
<feature type="compositionally biased region" description="Polar residues" evidence="1">
    <location>
        <begin position="89"/>
        <end position="102"/>
    </location>
</feature>
<keyword evidence="2" id="KW-0732">Signal</keyword>
<organism evidence="3 4">
    <name type="scientific">Dipteronia dyeriana</name>
    <dbReference type="NCBI Taxonomy" id="168575"/>
    <lineage>
        <taxon>Eukaryota</taxon>
        <taxon>Viridiplantae</taxon>
        <taxon>Streptophyta</taxon>
        <taxon>Embryophyta</taxon>
        <taxon>Tracheophyta</taxon>
        <taxon>Spermatophyta</taxon>
        <taxon>Magnoliopsida</taxon>
        <taxon>eudicotyledons</taxon>
        <taxon>Gunneridae</taxon>
        <taxon>Pentapetalae</taxon>
        <taxon>rosids</taxon>
        <taxon>malvids</taxon>
        <taxon>Sapindales</taxon>
        <taxon>Sapindaceae</taxon>
        <taxon>Hippocastanoideae</taxon>
        <taxon>Acereae</taxon>
        <taxon>Dipteronia</taxon>
    </lineage>
</organism>
<proteinExistence type="predicted"/>
<feature type="compositionally biased region" description="Polar residues" evidence="1">
    <location>
        <begin position="51"/>
        <end position="70"/>
    </location>
</feature>
<evidence type="ECO:0000313" key="4">
    <source>
        <dbReference type="Proteomes" id="UP001280121"/>
    </source>
</evidence>
<sequence length="129" mass="14346">MSILCCLLFFLCISMHACNARPLVSIDKNDEKKGMDKLPVPVKAEFTFSNTDQVRASSRSENVSEMTSLANKQKKSKSNEKTKTSGSNQNESLVSVSYQVPRNRNKHAVKHPGLNSDYSPPKTHPPSHN</sequence>
<keyword evidence="4" id="KW-1185">Reference proteome</keyword>
<evidence type="ECO:0000256" key="2">
    <source>
        <dbReference type="SAM" id="SignalP"/>
    </source>
</evidence>
<dbReference type="PANTHER" id="PTHR34961:SF1">
    <property type="entry name" value="ROOT MERISTEM GROWTH FACTOR 10"/>
    <property type="match status" value="1"/>
</dbReference>
<feature type="region of interest" description="Disordered" evidence="1">
    <location>
        <begin position="51"/>
        <end position="129"/>
    </location>
</feature>
<feature type="chain" id="PRO_5041997434" evidence="2">
    <location>
        <begin position="21"/>
        <end position="129"/>
    </location>
</feature>